<keyword evidence="9" id="KW-0812">Transmembrane</keyword>
<dbReference type="InterPro" id="IPR006629">
    <property type="entry name" value="LITAF"/>
</dbReference>
<dbReference type="GO" id="GO:0031902">
    <property type="term" value="C:late endosome membrane"/>
    <property type="evidence" value="ECO:0007669"/>
    <property type="project" value="UniProtKB-SubCell"/>
</dbReference>
<evidence type="ECO:0000256" key="1">
    <source>
        <dbReference type="ARBA" id="ARBA00004414"/>
    </source>
</evidence>
<dbReference type="Proteomes" id="UP000095287">
    <property type="component" value="Unplaced"/>
</dbReference>
<evidence type="ECO:0000256" key="2">
    <source>
        <dbReference type="ARBA" id="ARBA00004481"/>
    </source>
</evidence>
<evidence type="ECO:0000256" key="3">
    <source>
        <dbReference type="ARBA" id="ARBA00004630"/>
    </source>
</evidence>
<evidence type="ECO:0000256" key="9">
    <source>
        <dbReference type="SAM" id="Phobius"/>
    </source>
</evidence>
<comment type="subcellular location">
    <subcellularLocation>
        <location evidence="2">Endosome membrane</location>
        <topology evidence="2">Peripheral membrane protein</topology>
    </subcellularLocation>
    <subcellularLocation>
        <location evidence="1">Late endosome membrane</location>
    </subcellularLocation>
    <subcellularLocation>
        <location evidence="3">Lysosome membrane</location>
        <topology evidence="3">Peripheral membrane protein</topology>
        <orientation evidence="3">Cytoplasmic side</orientation>
    </subcellularLocation>
</comment>
<evidence type="ECO:0000256" key="8">
    <source>
        <dbReference type="SAM" id="MobiDB-lite"/>
    </source>
</evidence>
<feature type="region of interest" description="Disordered" evidence="8">
    <location>
        <begin position="1"/>
        <end position="67"/>
    </location>
</feature>
<sequence length="159" mass="17226">MNPPSAPLPYTEAETKHTPQAETQTATGVPLYPTVSDVPYPSSPQFPLGPTDEANATGNTSAAPQPPPVVNTLHVQWPVCGPMPMKLDCPFCHEHITTNTKRTAGGLPWILCGMCFLLGLIFIIPLFLCCIPFCVGSCMDVIHSCPSCKRDVGRFSRMR</sequence>
<keyword evidence="9" id="KW-1133">Transmembrane helix</keyword>
<name>A0A1I7YP62_9BILA</name>
<proteinExistence type="inferred from homology"/>
<dbReference type="Pfam" id="PF10601">
    <property type="entry name" value="zf-LITAF-like"/>
    <property type="match status" value="1"/>
</dbReference>
<keyword evidence="11" id="KW-1185">Reference proteome</keyword>
<dbReference type="GO" id="GO:0005765">
    <property type="term" value="C:lysosomal membrane"/>
    <property type="evidence" value="ECO:0007669"/>
    <property type="project" value="UniProtKB-SubCell"/>
</dbReference>
<keyword evidence="5" id="KW-0479">Metal-binding</keyword>
<feature type="domain" description="LITAF" evidence="10">
    <location>
        <begin position="65"/>
        <end position="157"/>
    </location>
</feature>
<evidence type="ECO:0000256" key="7">
    <source>
        <dbReference type="ARBA" id="ARBA00023136"/>
    </source>
</evidence>
<keyword evidence="6" id="KW-0862">Zinc</keyword>
<dbReference type="PANTHER" id="PTHR23292">
    <property type="entry name" value="LIPOPOLYSACCHARIDE-INDUCED TUMOR NECROSIS FACTOR-ALPHA FACTOR"/>
    <property type="match status" value="1"/>
</dbReference>
<dbReference type="WBParaSite" id="L893_g18305.t1">
    <property type="protein sequence ID" value="L893_g18305.t1"/>
    <property type="gene ID" value="L893_g18305"/>
</dbReference>
<feature type="compositionally biased region" description="Polar residues" evidence="8">
    <location>
        <begin position="54"/>
        <end position="63"/>
    </location>
</feature>
<evidence type="ECO:0000259" key="10">
    <source>
        <dbReference type="PROSITE" id="PS51837"/>
    </source>
</evidence>
<evidence type="ECO:0000256" key="5">
    <source>
        <dbReference type="ARBA" id="ARBA00022723"/>
    </source>
</evidence>
<accession>A0A1I7YP62</accession>
<dbReference type="GO" id="GO:0008270">
    <property type="term" value="F:zinc ion binding"/>
    <property type="evidence" value="ECO:0007669"/>
    <property type="project" value="TreeGrafter"/>
</dbReference>
<feature type="transmembrane region" description="Helical" evidence="9">
    <location>
        <begin position="107"/>
        <end position="128"/>
    </location>
</feature>
<organism evidence="11 12">
    <name type="scientific">Steinernema glaseri</name>
    <dbReference type="NCBI Taxonomy" id="37863"/>
    <lineage>
        <taxon>Eukaryota</taxon>
        <taxon>Metazoa</taxon>
        <taxon>Ecdysozoa</taxon>
        <taxon>Nematoda</taxon>
        <taxon>Chromadorea</taxon>
        <taxon>Rhabditida</taxon>
        <taxon>Tylenchina</taxon>
        <taxon>Panagrolaimomorpha</taxon>
        <taxon>Strongyloidoidea</taxon>
        <taxon>Steinernematidae</taxon>
        <taxon>Steinernema</taxon>
    </lineage>
</organism>
<evidence type="ECO:0000313" key="11">
    <source>
        <dbReference type="Proteomes" id="UP000095287"/>
    </source>
</evidence>
<evidence type="ECO:0000256" key="6">
    <source>
        <dbReference type="ARBA" id="ARBA00022833"/>
    </source>
</evidence>
<dbReference type="PANTHER" id="PTHR23292:SF6">
    <property type="entry name" value="FI16602P1-RELATED"/>
    <property type="match status" value="1"/>
</dbReference>
<dbReference type="InterPro" id="IPR037519">
    <property type="entry name" value="LITAF_fam"/>
</dbReference>
<dbReference type="PROSITE" id="PS51837">
    <property type="entry name" value="LITAF"/>
    <property type="match status" value="1"/>
</dbReference>
<evidence type="ECO:0000313" key="12">
    <source>
        <dbReference type="WBParaSite" id="L893_g18305.t1"/>
    </source>
</evidence>
<protein>
    <submittedName>
        <fullName evidence="12">LITAF domain-containing protein</fullName>
    </submittedName>
</protein>
<comment type="similarity">
    <text evidence="4">Belongs to the CDIP1/LITAF family.</text>
</comment>
<keyword evidence="7 9" id="KW-0472">Membrane</keyword>
<dbReference type="SMART" id="SM00714">
    <property type="entry name" value="LITAF"/>
    <property type="match status" value="1"/>
</dbReference>
<dbReference type="AlphaFoldDB" id="A0A1I7YP62"/>
<reference evidence="12" key="1">
    <citation type="submission" date="2016-11" db="UniProtKB">
        <authorList>
            <consortium name="WormBaseParasite"/>
        </authorList>
    </citation>
    <scope>IDENTIFICATION</scope>
</reference>
<evidence type="ECO:0000256" key="4">
    <source>
        <dbReference type="ARBA" id="ARBA00005975"/>
    </source>
</evidence>